<name>A0A9X5IR03_9MICO</name>
<evidence type="ECO:0000256" key="1">
    <source>
        <dbReference type="SAM" id="Phobius"/>
    </source>
</evidence>
<proteinExistence type="predicted"/>
<comment type="caution">
    <text evidence="2">The sequence shown here is derived from an EMBL/GenBank/DDBJ whole genome shotgun (WGS) entry which is preliminary data.</text>
</comment>
<feature type="transmembrane region" description="Helical" evidence="1">
    <location>
        <begin position="53"/>
        <end position="71"/>
    </location>
</feature>
<dbReference type="EMBL" id="JAAXOW010000001">
    <property type="protein sequence ID" value="NKX92464.1"/>
    <property type="molecule type" value="Genomic_DNA"/>
</dbReference>
<feature type="transmembrane region" description="Helical" evidence="1">
    <location>
        <begin position="108"/>
        <end position="126"/>
    </location>
</feature>
<feature type="transmembrane region" description="Helical" evidence="1">
    <location>
        <begin position="132"/>
        <end position="152"/>
    </location>
</feature>
<keyword evidence="1" id="KW-0472">Membrane</keyword>
<keyword evidence="3" id="KW-1185">Reference proteome</keyword>
<organism evidence="2 3">
    <name type="scientific">Sanguibacter hominis ATCC BAA-789</name>
    <dbReference type="NCBI Taxonomy" id="1312740"/>
    <lineage>
        <taxon>Bacteria</taxon>
        <taxon>Bacillati</taxon>
        <taxon>Actinomycetota</taxon>
        <taxon>Actinomycetes</taxon>
        <taxon>Micrococcales</taxon>
        <taxon>Sanguibacteraceae</taxon>
        <taxon>Sanguibacter</taxon>
    </lineage>
</organism>
<feature type="transmembrane region" description="Helical" evidence="1">
    <location>
        <begin position="186"/>
        <end position="203"/>
    </location>
</feature>
<dbReference type="RefSeq" id="WP_168446497.1">
    <property type="nucleotide sequence ID" value="NZ_JAAXOW010000001.1"/>
</dbReference>
<feature type="transmembrane region" description="Helical" evidence="1">
    <location>
        <begin position="215"/>
        <end position="237"/>
    </location>
</feature>
<keyword evidence="1" id="KW-0812">Transmembrane</keyword>
<accession>A0A9X5IR03</accession>
<sequence>MSRSTRAVVTAALAALVAVAAYLGEVPLVATSAVLALAFAAGWPSLVELPWPAGATAVLAIVGLGSVAAVLGDQGLAFLPFVAAGGLILSFVREMLRRDGRMRLVESLSGTVGGVFVVLSASGWVAVYSGEGIVVCAAATLAAASAVAAALPWRGWANVGLTVGVAVGVGGALGTVLPQVDVAQGLWLGATAGILAASFHVMFERLPQSQTRTGGLAAALVPVLVGGMLVHVVASIVV</sequence>
<reference evidence="2 3" key="1">
    <citation type="submission" date="2020-04" db="EMBL/GenBank/DDBJ databases">
        <title>MicrobeNet Type strains.</title>
        <authorList>
            <person name="Nicholson A.C."/>
        </authorList>
    </citation>
    <scope>NUCLEOTIDE SEQUENCE [LARGE SCALE GENOMIC DNA]</scope>
    <source>
        <strain evidence="2 3">ATCC BAA-789</strain>
    </source>
</reference>
<evidence type="ECO:0000313" key="2">
    <source>
        <dbReference type="EMBL" id="NKX92464.1"/>
    </source>
</evidence>
<feature type="transmembrane region" description="Helical" evidence="1">
    <location>
        <begin position="159"/>
        <end position="180"/>
    </location>
</feature>
<feature type="transmembrane region" description="Helical" evidence="1">
    <location>
        <begin position="77"/>
        <end position="96"/>
    </location>
</feature>
<dbReference type="AlphaFoldDB" id="A0A9X5IR03"/>
<dbReference type="Proteomes" id="UP000774283">
    <property type="component" value="Unassembled WGS sequence"/>
</dbReference>
<keyword evidence="1" id="KW-1133">Transmembrane helix</keyword>
<protein>
    <submittedName>
        <fullName evidence="2">Uncharacterized protein</fullName>
    </submittedName>
</protein>
<gene>
    <name evidence="2" type="ORF">HF995_04100</name>
</gene>
<evidence type="ECO:0000313" key="3">
    <source>
        <dbReference type="Proteomes" id="UP000774283"/>
    </source>
</evidence>
<feature type="transmembrane region" description="Helical" evidence="1">
    <location>
        <begin position="30"/>
        <end position="46"/>
    </location>
</feature>